<proteinExistence type="inferred from homology"/>
<keyword evidence="10 15" id="KW-0234">DNA repair</keyword>
<comment type="similarity">
    <text evidence="2 15">Belongs to the FPG family.</text>
</comment>
<reference evidence="19 20" key="1">
    <citation type="journal article" date="2015" name="Int. J. Syst. Evol. Microbiol.">
        <title>Gemmobacter intermedius sp. nov., isolated from a white stork (Ciconia ciconia).</title>
        <authorList>
            <person name="Kampfer P."/>
            <person name="Jerzak L."/>
            <person name="Wilharm G."/>
            <person name="Golke J."/>
            <person name="Busse H.J."/>
            <person name="Glaeser S.P."/>
        </authorList>
    </citation>
    <scope>NUCLEOTIDE SEQUENCE [LARGE SCALE GENOMIC DNA]</scope>
    <source>
        <strain evidence="19 20">119/4</strain>
    </source>
</reference>
<evidence type="ECO:0000256" key="3">
    <source>
        <dbReference type="ARBA" id="ARBA00011245"/>
    </source>
</evidence>
<comment type="cofactor">
    <cofactor evidence="15">
        <name>Zn(2+)</name>
        <dbReference type="ChEBI" id="CHEBI:29105"/>
    </cofactor>
    <text evidence="15">Binds 1 zinc ion per subunit.</text>
</comment>
<dbReference type="GO" id="GO:0034039">
    <property type="term" value="F:8-oxo-7,8-dihydroguanine DNA N-glycosylase activity"/>
    <property type="evidence" value="ECO:0007669"/>
    <property type="project" value="TreeGrafter"/>
</dbReference>
<dbReference type="InterPro" id="IPR012319">
    <property type="entry name" value="FPG_cat"/>
</dbReference>
<keyword evidence="5 15" id="KW-0227">DNA damage</keyword>
<keyword evidence="13 15" id="KW-0326">Glycosidase</keyword>
<gene>
    <name evidence="15" type="primary">mutM</name>
    <name evidence="15" type="synonym">fpg</name>
    <name evidence="19" type="ORF">EP867_03945</name>
</gene>
<feature type="binding site" evidence="15">
    <location>
        <position position="167"/>
    </location>
    <ligand>
        <name>DNA</name>
        <dbReference type="ChEBI" id="CHEBI:16991"/>
    </ligand>
</feature>
<evidence type="ECO:0000256" key="1">
    <source>
        <dbReference type="ARBA" id="ARBA00001668"/>
    </source>
</evidence>
<dbReference type="InterPro" id="IPR000214">
    <property type="entry name" value="Znf_DNA_glyclase/AP_lyase"/>
</dbReference>
<evidence type="ECO:0000256" key="8">
    <source>
        <dbReference type="ARBA" id="ARBA00022833"/>
    </source>
</evidence>
<evidence type="ECO:0000259" key="18">
    <source>
        <dbReference type="PROSITE" id="PS51068"/>
    </source>
</evidence>
<dbReference type="PANTHER" id="PTHR22993:SF9">
    <property type="entry name" value="FORMAMIDOPYRIMIDINE-DNA GLYCOSYLASE"/>
    <property type="match status" value="1"/>
</dbReference>
<comment type="catalytic activity">
    <reaction evidence="1 15">
        <text>Hydrolysis of DNA containing ring-opened 7-methylguanine residues, releasing 2,6-diamino-4-hydroxy-5-(N-methyl)formamidopyrimidine.</text>
        <dbReference type="EC" id="3.2.2.23"/>
    </reaction>
</comment>
<dbReference type="SMART" id="SM01232">
    <property type="entry name" value="H2TH"/>
    <property type="match status" value="1"/>
</dbReference>
<dbReference type="FunFam" id="1.10.8.50:FF:000003">
    <property type="entry name" value="Formamidopyrimidine-DNA glycosylase"/>
    <property type="match status" value="1"/>
</dbReference>
<dbReference type="RefSeq" id="WP_128486904.1">
    <property type="nucleotide sequence ID" value="NZ_JBHLXB010000008.1"/>
</dbReference>
<feature type="active site" description="Schiff-base intermediate with DNA" evidence="15">
    <location>
        <position position="2"/>
    </location>
</feature>
<dbReference type="GO" id="GO:0008270">
    <property type="term" value="F:zinc ion binding"/>
    <property type="evidence" value="ECO:0007669"/>
    <property type="project" value="UniProtKB-UniRule"/>
</dbReference>
<keyword evidence="4 15" id="KW-0479">Metal-binding</keyword>
<name>A0A3S3VWX6_9RHOB</name>
<dbReference type="NCBIfam" id="TIGR00577">
    <property type="entry name" value="fpg"/>
    <property type="match status" value="1"/>
</dbReference>
<evidence type="ECO:0000256" key="5">
    <source>
        <dbReference type="ARBA" id="ARBA00022763"/>
    </source>
</evidence>
<keyword evidence="7 15" id="KW-0378">Hydrolase</keyword>
<evidence type="ECO:0000256" key="14">
    <source>
        <dbReference type="ARBA" id="ARBA00044632"/>
    </source>
</evidence>
<dbReference type="EC" id="4.2.99.18" evidence="15"/>
<feature type="domain" description="Formamidopyrimidine-DNA glycosylase catalytic" evidence="18">
    <location>
        <begin position="2"/>
        <end position="127"/>
    </location>
</feature>
<feature type="active site" description="Proton donor; for beta-elimination activity" evidence="15">
    <location>
        <position position="58"/>
    </location>
</feature>
<dbReference type="GO" id="GO:0140078">
    <property type="term" value="F:class I DNA-(apurinic or apyrimidinic site) endonuclease activity"/>
    <property type="evidence" value="ECO:0007669"/>
    <property type="project" value="UniProtKB-EC"/>
</dbReference>
<comment type="catalytic activity">
    <reaction evidence="14 15">
        <text>2'-deoxyribonucleotide-(2'-deoxyribose 5'-phosphate)-2'-deoxyribonucleotide-DNA = a 3'-end 2'-deoxyribonucleotide-(2,3-dehydro-2,3-deoxyribose 5'-phosphate)-DNA + a 5'-end 5'-phospho-2'-deoxyribonucleoside-DNA + H(+)</text>
        <dbReference type="Rhea" id="RHEA:66592"/>
        <dbReference type="Rhea" id="RHEA-COMP:13180"/>
        <dbReference type="Rhea" id="RHEA-COMP:16897"/>
        <dbReference type="Rhea" id="RHEA-COMP:17067"/>
        <dbReference type="ChEBI" id="CHEBI:15378"/>
        <dbReference type="ChEBI" id="CHEBI:136412"/>
        <dbReference type="ChEBI" id="CHEBI:157695"/>
        <dbReference type="ChEBI" id="CHEBI:167181"/>
        <dbReference type="EC" id="4.2.99.18"/>
    </reaction>
</comment>
<evidence type="ECO:0000256" key="15">
    <source>
        <dbReference type="HAMAP-Rule" id="MF_00103"/>
    </source>
</evidence>
<protein>
    <recommendedName>
        <fullName evidence="15">Formamidopyrimidine-DNA glycosylase</fullName>
        <shortName evidence="15">Fapy-DNA glycosylase</shortName>
        <ecNumber evidence="15">3.2.2.23</ecNumber>
    </recommendedName>
    <alternativeName>
        <fullName evidence="15">DNA-(apurinic or apyrimidinic site) lyase MutM</fullName>
        <shortName evidence="15">AP lyase MutM</shortName>
        <ecNumber evidence="15">4.2.99.18</ecNumber>
    </alternativeName>
</protein>
<feature type="active site" description="Proton donor" evidence="15">
    <location>
        <position position="3"/>
    </location>
</feature>
<evidence type="ECO:0000313" key="19">
    <source>
        <dbReference type="EMBL" id="RWY43568.1"/>
    </source>
</evidence>
<feature type="domain" description="FPG-type" evidence="17">
    <location>
        <begin position="252"/>
        <end position="288"/>
    </location>
</feature>
<evidence type="ECO:0000256" key="11">
    <source>
        <dbReference type="ARBA" id="ARBA00023239"/>
    </source>
</evidence>
<dbReference type="InterPro" id="IPR010663">
    <property type="entry name" value="Znf_FPG/IleRS"/>
</dbReference>
<dbReference type="CDD" id="cd08966">
    <property type="entry name" value="EcFpg-like_N"/>
    <property type="match status" value="1"/>
</dbReference>
<dbReference type="NCBIfam" id="NF002211">
    <property type="entry name" value="PRK01103.1"/>
    <property type="match status" value="1"/>
</dbReference>
<feature type="region of interest" description="Disordered" evidence="16">
    <location>
        <begin position="298"/>
        <end position="317"/>
    </location>
</feature>
<keyword evidence="11 15" id="KW-0456">Lyase</keyword>
<keyword evidence="9 15" id="KW-0238">DNA-binding</keyword>
<dbReference type="Gene3D" id="1.10.8.50">
    <property type="match status" value="1"/>
</dbReference>
<dbReference type="SUPFAM" id="SSF57716">
    <property type="entry name" value="Glucocorticoid receptor-like (DNA-binding domain)"/>
    <property type="match status" value="1"/>
</dbReference>
<dbReference type="HAMAP" id="MF_00103">
    <property type="entry name" value="Fapy_DNA_glycosyl"/>
    <property type="match status" value="1"/>
</dbReference>
<evidence type="ECO:0000256" key="16">
    <source>
        <dbReference type="SAM" id="MobiDB-lite"/>
    </source>
</evidence>
<dbReference type="EMBL" id="SBLC01000004">
    <property type="protein sequence ID" value="RWY43568.1"/>
    <property type="molecule type" value="Genomic_DNA"/>
</dbReference>
<feature type="compositionally biased region" description="Basic residues" evidence="16">
    <location>
        <begin position="304"/>
        <end position="317"/>
    </location>
</feature>
<dbReference type="SUPFAM" id="SSF81624">
    <property type="entry name" value="N-terminal domain of MutM-like DNA repair proteins"/>
    <property type="match status" value="1"/>
</dbReference>
<dbReference type="PROSITE" id="PS51066">
    <property type="entry name" value="ZF_FPG_2"/>
    <property type="match status" value="1"/>
</dbReference>
<dbReference type="InterPro" id="IPR010979">
    <property type="entry name" value="Ribosomal_uS13-like_H2TH"/>
</dbReference>
<evidence type="ECO:0000256" key="13">
    <source>
        <dbReference type="ARBA" id="ARBA00023295"/>
    </source>
</evidence>
<dbReference type="Pfam" id="PF06831">
    <property type="entry name" value="H2TH"/>
    <property type="match status" value="1"/>
</dbReference>
<dbReference type="PANTHER" id="PTHR22993">
    <property type="entry name" value="FORMAMIDOPYRIMIDINE-DNA GLYCOSYLASE"/>
    <property type="match status" value="1"/>
</dbReference>
<dbReference type="EC" id="3.2.2.23" evidence="15"/>
<dbReference type="PROSITE" id="PS51068">
    <property type="entry name" value="FPG_CAT"/>
    <property type="match status" value="1"/>
</dbReference>
<dbReference type="OrthoDB" id="9800855at2"/>
<dbReference type="AlphaFoldDB" id="A0A3S3VWX6"/>
<evidence type="ECO:0000256" key="2">
    <source>
        <dbReference type="ARBA" id="ARBA00009409"/>
    </source>
</evidence>
<organism evidence="19 20">
    <name type="scientific">Falsigemmobacter intermedius</name>
    <dbReference type="NCBI Taxonomy" id="1553448"/>
    <lineage>
        <taxon>Bacteria</taxon>
        <taxon>Pseudomonadati</taxon>
        <taxon>Pseudomonadota</taxon>
        <taxon>Alphaproteobacteria</taxon>
        <taxon>Rhodobacterales</taxon>
        <taxon>Paracoccaceae</taxon>
        <taxon>Falsigemmobacter</taxon>
    </lineage>
</organism>
<evidence type="ECO:0000313" key="20">
    <source>
        <dbReference type="Proteomes" id="UP000287168"/>
    </source>
</evidence>
<evidence type="ECO:0000256" key="4">
    <source>
        <dbReference type="ARBA" id="ARBA00022723"/>
    </source>
</evidence>
<comment type="subunit">
    <text evidence="3 15">Monomer.</text>
</comment>
<dbReference type="InterPro" id="IPR015886">
    <property type="entry name" value="H2TH_FPG"/>
</dbReference>
<keyword evidence="20" id="KW-1185">Reference proteome</keyword>
<evidence type="ECO:0000256" key="9">
    <source>
        <dbReference type="ARBA" id="ARBA00023125"/>
    </source>
</evidence>
<feature type="active site" description="Proton donor; for delta-elimination activity" evidence="15">
    <location>
        <position position="278"/>
    </location>
</feature>
<dbReference type="Pfam" id="PF01149">
    <property type="entry name" value="Fapy_DNA_glyco"/>
    <property type="match status" value="1"/>
</dbReference>
<keyword evidence="8 15" id="KW-0862">Zinc</keyword>
<dbReference type="GO" id="GO:0003684">
    <property type="term" value="F:damaged DNA binding"/>
    <property type="evidence" value="ECO:0007669"/>
    <property type="project" value="InterPro"/>
</dbReference>
<dbReference type="Pfam" id="PF06827">
    <property type="entry name" value="zf-FPG_IleRS"/>
    <property type="match status" value="1"/>
</dbReference>
<evidence type="ECO:0000256" key="10">
    <source>
        <dbReference type="ARBA" id="ARBA00023204"/>
    </source>
</evidence>
<keyword evidence="12 15" id="KW-0511">Multifunctional enzyme</keyword>
<dbReference type="SUPFAM" id="SSF46946">
    <property type="entry name" value="S13-like H2TH domain"/>
    <property type="match status" value="1"/>
</dbReference>
<dbReference type="Proteomes" id="UP000287168">
    <property type="component" value="Unassembled WGS sequence"/>
</dbReference>
<dbReference type="Gene3D" id="3.20.190.10">
    <property type="entry name" value="MutM-like, N-terminal"/>
    <property type="match status" value="1"/>
</dbReference>
<sequence length="317" mass="34827">MPELPEVETVRRGLLPLMEGQIITRAEVRRPDLRWPLPENMAGRLTGVRIDRMRRRSKYILADLSSGETLLIHLGMSGRMLITPPGEVRQDTAEYLHAHAAPGKHDHILLEMENGAVVAFNDPRRFGMWDLLPTEGAEAHPLLAVIGPEPFGNDFSESWLIERFRGRKTPVKAALLAQGNVAGLGNIYVCEVLYRAGISPLRQAGDLSERDVAGLVPLIREVLAEAIEAGGSSLKDYRQADGELGYFQHSFRVYGREGGDCVTPGCAGVIQRDVQSGRSSFWCPQCQPLPGPAEKAPALEAQVKKARAKSARTPRKA</sequence>
<dbReference type="SMART" id="SM00898">
    <property type="entry name" value="Fapy_DNA_glyco"/>
    <property type="match status" value="1"/>
</dbReference>
<dbReference type="InterPro" id="IPR015887">
    <property type="entry name" value="DNA_glyclase_Znf_dom_DNA_BS"/>
</dbReference>
<evidence type="ECO:0000256" key="7">
    <source>
        <dbReference type="ARBA" id="ARBA00022801"/>
    </source>
</evidence>
<comment type="caution">
    <text evidence="19">The sequence shown here is derived from an EMBL/GenBank/DDBJ whole genome shotgun (WGS) entry which is preliminary data.</text>
</comment>
<dbReference type="InterPro" id="IPR020629">
    <property type="entry name" value="FPG_Glyclase"/>
</dbReference>
<dbReference type="PROSITE" id="PS01242">
    <property type="entry name" value="ZF_FPG_1"/>
    <property type="match status" value="1"/>
</dbReference>
<feature type="binding site" evidence="15">
    <location>
        <position position="124"/>
    </location>
    <ligand>
        <name>DNA</name>
        <dbReference type="ChEBI" id="CHEBI:16991"/>
    </ligand>
</feature>
<evidence type="ECO:0000256" key="12">
    <source>
        <dbReference type="ARBA" id="ARBA00023268"/>
    </source>
</evidence>
<evidence type="ECO:0000256" key="6">
    <source>
        <dbReference type="ARBA" id="ARBA00022771"/>
    </source>
</evidence>
<dbReference type="InterPro" id="IPR035937">
    <property type="entry name" value="FPG_N"/>
</dbReference>
<comment type="function">
    <text evidence="15">Involved in base excision repair of DNA damaged by oxidation or by mutagenic agents. Acts as DNA glycosylase that recognizes and removes damaged bases. Has a preference for oxidized purines, such as 7,8-dihydro-8-oxoguanine (8-oxoG). Has AP (apurinic/apyrimidinic) lyase activity and introduces nicks in the DNA strand. Cleaves the DNA backbone by beta-delta elimination to generate a single-strand break at the site of the removed base with both 3'- and 5'-phosphates.</text>
</comment>
<keyword evidence="6 15" id="KW-0863">Zinc-finger</keyword>
<dbReference type="GO" id="GO:0006284">
    <property type="term" value="P:base-excision repair"/>
    <property type="evidence" value="ECO:0007669"/>
    <property type="project" value="InterPro"/>
</dbReference>
<accession>A0A3S3VWX6</accession>
<evidence type="ECO:0000259" key="17">
    <source>
        <dbReference type="PROSITE" id="PS51066"/>
    </source>
</evidence>
<feature type="binding site" evidence="15">
    <location>
        <position position="105"/>
    </location>
    <ligand>
        <name>DNA</name>
        <dbReference type="ChEBI" id="CHEBI:16991"/>
    </ligand>
</feature>